<feature type="non-terminal residue" evidence="1">
    <location>
        <position position="1"/>
    </location>
</feature>
<organism evidence="1">
    <name type="scientific">Lygus hesperus</name>
    <name type="common">Western plant bug</name>
    <dbReference type="NCBI Taxonomy" id="30085"/>
    <lineage>
        <taxon>Eukaryota</taxon>
        <taxon>Metazoa</taxon>
        <taxon>Ecdysozoa</taxon>
        <taxon>Arthropoda</taxon>
        <taxon>Hexapoda</taxon>
        <taxon>Insecta</taxon>
        <taxon>Pterygota</taxon>
        <taxon>Neoptera</taxon>
        <taxon>Paraneoptera</taxon>
        <taxon>Hemiptera</taxon>
        <taxon>Heteroptera</taxon>
        <taxon>Panheteroptera</taxon>
        <taxon>Cimicomorpha</taxon>
        <taxon>Miridae</taxon>
        <taxon>Mirini</taxon>
        <taxon>Lygus</taxon>
    </lineage>
</organism>
<name>A0A0A9Y6F8_LYGHE</name>
<accession>A0A0A9Y6F8</accession>
<protein>
    <submittedName>
        <fullName evidence="1">Putative membrane protein ycf1</fullName>
    </submittedName>
</protein>
<evidence type="ECO:0000313" key="1">
    <source>
        <dbReference type="EMBL" id="JAG27784.1"/>
    </source>
</evidence>
<sequence length="128" mass="15356">LAYLWKNQFFVAQQYVTVLHKEKRLLPTENQIFNYVNFHGSFFLHCAQNISREVGAINIKLHFKFGYSKIVIIQMHEFEDGNAKELNKRDAHKYNKRNSIRRNLIHRRTLTISLILWTMPSKGEKQFF</sequence>
<reference evidence="1" key="1">
    <citation type="journal article" date="2014" name="PLoS ONE">
        <title>Transcriptome-Based Identification of ABC Transporters in the Western Tarnished Plant Bug Lygus hesperus.</title>
        <authorList>
            <person name="Hull J.J."/>
            <person name="Chaney K."/>
            <person name="Geib S.M."/>
            <person name="Fabrick J.A."/>
            <person name="Brent C.S."/>
            <person name="Walsh D."/>
            <person name="Lavine L.C."/>
        </authorList>
    </citation>
    <scope>NUCLEOTIDE SEQUENCE</scope>
</reference>
<reference evidence="1" key="2">
    <citation type="submission" date="2014-07" db="EMBL/GenBank/DDBJ databases">
        <authorList>
            <person name="Hull J."/>
        </authorList>
    </citation>
    <scope>NUCLEOTIDE SEQUENCE</scope>
</reference>
<proteinExistence type="predicted"/>
<gene>
    <name evidence="1" type="primary">ycf1-A_0</name>
    <name evidence="1" type="ORF">CM83_54153</name>
</gene>
<dbReference type="AlphaFoldDB" id="A0A0A9Y6F8"/>
<dbReference type="EMBL" id="GBHO01015820">
    <property type="protein sequence ID" value="JAG27784.1"/>
    <property type="molecule type" value="Transcribed_RNA"/>
</dbReference>